<evidence type="ECO:0000256" key="2">
    <source>
        <dbReference type="ARBA" id="ARBA00007362"/>
    </source>
</evidence>
<comment type="similarity">
    <text evidence="2">Belongs to the EamA transporter family.</text>
</comment>
<keyword evidence="4 6" id="KW-1133">Transmembrane helix</keyword>
<feature type="transmembrane region" description="Helical" evidence="6">
    <location>
        <begin position="129"/>
        <end position="148"/>
    </location>
</feature>
<dbReference type="InterPro" id="IPR000620">
    <property type="entry name" value="EamA_dom"/>
</dbReference>
<comment type="caution">
    <text evidence="8">The sequence shown here is derived from an EMBL/GenBank/DDBJ whole genome shotgun (WGS) entry which is preliminary data.</text>
</comment>
<evidence type="ECO:0000313" key="8">
    <source>
        <dbReference type="EMBL" id="KGM49572.1"/>
    </source>
</evidence>
<evidence type="ECO:0000259" key="7">
    <source>
        <dbReference type="Pfam" id="PF00892"/>
    </source>
</evidence>
<feature type="transmembrane region" description="Helical" evidence="6">
    <location>
        <begin position="71"/>
        <end position="90"/>
    </location>
</feature>
<accession>A0A0A0EK70</accession>
<feature type="transmembrane region" description="Helical" evidence="6">
    <location>
        <begin position="188"/>
        <end position="209"/>
    </location>
</feature>
<evidence type="ECO:0000256" key="6">
    <source>
        <dbReference type="SAM" id="Phobius"/>
    </source>
</evidence>
<dbReference type="EMBL" id="AQQX01000002">
    <property type="protein sequence ID" value="KGM49572.1"/>
    <property type="molecule type" value="Genomic_DNA"/>
</dbReference>
<reference evidence="8 9" key="1">
    <citation type="journal article" date="2015" name="Antonie Van Leeuwenhoek">
        <title>Pseudooceanicola atlanticus gen. nov. sp. nov., isolated from surface seawater of the Atlantic Ocean and reclassification of Oceanicola batsensis, Oceanicola marinus, Oceanicola nitratireducens, Oceanicola nanhaiensis, Oceanicola antarcticus and Oceanicola flagellatus, as Pseudooceanicola batsensis comb. nov., Pseudooceanicola marinus comb. nov., Pseudooceanicola nitratireducens comb. nov., Pseudooceanicola nanhaiensis comb. nov., Pseudooceanicola antarcticus comb. nov., and Pseudooceanicola flagellatus comb. nov.</title>
        <authorList>
            <person name="Lai Q."/>
            <person name="Li G."/>
            <person name="Liu X."/>
            <person name="Du Y."/>
            <person name="Sun F."/>
            <person name="Shao Z."/>
        </authorList>
    </citation>
    <scope>NUCLEOTIDE SEQUENCE [LARGE SCALE GENOMIC DNA]</scope>
    <source>
        <strain evidence="8 9">22II-s11g</strain>
    </source>
</reference>
<dbReference type="Pfam" id="PF00892">
    <property type="entry name" value="EamA"/>
    <property type="match status" value="2"/>
</dbReference>
<evidence type="ECO:0000256" key="5">
    <source>
        <dbReference type="ARBA" id="ARBA00023136"/>
    </source>
</evidence>
<feature type="transmembrane region" description="Helical" evidence="6">
    <location>
        <begin position="247"/>
        <end position="266"/>
    </location>
</feature>
<dbReference type="PANTHER" id="PTHR32322:SF2">
    <property type="entry name" value="EAMA DOMAIN-CONTAINING PROTEIN"/>
    <property type="match status" value="1"/>
</dbReference>
<gene>
    <name evidence="8" type="ORF">ATO9_06010</name>
</gene>
<feature type="transmembrane region" description="Helical" evidence="6">
    <location>
        <begin position="154"/>
        <end position="176"/>
    </location>
</feature>
<feature type="domain" description="EamA" evidence="7">
    <location>
        <begin position="156"/>
        <end position="290"/>
    </location>
</feature>
<organism evidence="8 9">
    <name type="scientific">Pseudooceanicola atlanticus</name>
    <dbReference type="NCBI Taxonomy" id="1461694"/>
    <lineage>
        <taxon>Bacteria</taxon>
        <taxon>Pseudomonadati</taxon>
        <taxon>Pseudomonadota</taxon>
        <taxon>Alphaproteobacteria</taxon>
        <taxon>Rhodobacterales</taxon>
        <taxon>Paracoccaceae</taxon>
        <taxon>Pseudooceanicola</taxon>
    </lineage>
</organism>
<feature type="transmembrane region" description="Helical" evidence="6">
    <location>
        <begin position="221"/>
        <end position="240"/>
    </location>
</feature>
<evidence type="ECO:0000256" key="4">
    <source>
        <dbReference type="ARBA" id="ARBA00022989"/>
    </source>
</evidence>
<evidence type="ECO:0000256" key="3">
    <source>
        <dbReference type="ARBA" id="ARBA00022692"/>
    </source>
</evidence>
<evidence type="ECO:0000313" key="9">
    <source>
        <dbReference type="Proteomes" id="UP000030004"/>
    </source>
</evidence>
<feature type="transmembrane region" description="Helical" evidence="6">
    <location>
        <begin position="96"/>
        <end position="117"/>
    </location>
</feature>
<dbReference type="InterPro" id="IPR050638">
    <property type="entry name" value="AA-Vitamin_Transporters"/>
</dbReference>
<dbReference type="PANTHER" id="PTHR32322">
    <property type="entry name" value="INNER MEMBRANE TRANSPORTER"/>
    <property type="match status" value="1"/>
</dbReference>
<dbReference type="eggNOG" id="COG0697">
    <property type="taxonomic scope" value="Bacteria"/>
</dbReference>
<feature type="transmembrane region" description="Helical" evidence="6">
    <location>
        <begin position="272"/>
        <end position="290"/>
    </location>
</feature>
<evidence type="ECO:0000256" key="1">
    <source>
        <dbReference type="ARBA" id="ARBA00004141"/>
    </source>
</evidence>
<name>A0A0A0EK70_9RHOB</name>
<keyword evidence="9" id="KW-1185">Reference proteome</keyword>
<protein>
    <recommendedName>
        <fullName evidence="7">EamA domain-containing protein</fullName>
    </recommendedName>
</protein>
<sequence length="309" mass="32540">MSGRRTTLILTLLLIVIGAGWALTQPLNKIAVSTGYQPLGLVFWQALIGAVILGAICAATGRLFRPTRDQWVMALVIALIGTVLPAVASYRAAVHLPAGVLSILLSLVPIISFPIAMAMATDHFSLRRFAGLTTGLVAVLLIALPEASLPDPAMVLWIPVALIAPAFYALEGNVVAKFGTYRMDAVQTLFLASCIGAVTALPAALAMGQFILPAEIGKPEAALIVSAAVHAAVYTGYVWLVGRAGPLFAVQVSYLVTVFGLVWSMLLLGERYAPQIWAALALMLVGMALVQPRPELKPRAALPEAGQDA</sequence>
<comment type="subcellular location">
    <subcellularLocation>
        <location evidence="1">Membrane</location>
        <topology evidence="1">Multi-pass membrane protein</topology>
    </subcellularLocation>
</comment>
<keyword evidence="5 6" id="KW-0472">Membrane</keyword>
<dbReference type="GO" id="GO:0016020">
    <property type="term" value="C:membrane"/>
    <property type="evidence" value="ECO:0007669"/>
    <property type="project" value="UniProtKB-SubCell"/>
</dbReference>
<dbReference type="SUPFAM" id="SSF103481">
    <property type="entry name" value="Multidrug resistance efflux transporter EmrE"/>
    <property type="match status" value="2"/>
</dbReference>
<dbReference type="RefSeq" id="WP_043746658.1">
    <property type="nucleotide sequence ID" value="NZ_AQQX01000002.1"/>
</dbReference>
<keyword evidence="3 6" id="KW-0812">Transmembrane</keyword>
<feature type="transmembrane region" description="Helical" evidence="6">
    <location>
        <begin position="38"/>
        <end position="59"/>
    </location>
</feature>
<dbReference type="OrthoDB" id="8688375at2"/>
<dbReference type="AlphaFoldDB" id="A0A0A0EK70"/>
<dbReference type="STRING" id="1461694.ATO9_06010"/>
<proteinExistence type="inferred from homology"/>
<feature type="domain" description="EamA" evidence="7">
    <location>
        <begin position="12"/>
        <end position="143"/>
    </location>
</feature>
<dbReference type="Proteomes" id="UP000030004">
    <property type="component" value="Unassembled WGS sequence"/>
</dbReference>
<dbReference type="InterPro" id="IPR037185">
    <property type="entry name" value="EmrE-like"/>
</dbReference>